<organism evidence="1 2">
    <name type="scientific">Fadolivirus FV1/VV64</name>
    <dbReference type="NCBI Taxonomy" id="3070911"/>
    <lineage>
        <taxon>Viruses</taxon>
        <taxon>Varidnaviria</taxon>
        <taxon>Bamfordvirae</taxon>
        <taxon>Nucleocytoviricota</taxon>
        <taxon>Megaviricetes</taxon>
        <taxon>Imitervirales</taxon>
        <taxon>Mimiviridae</taxon>
        <taxon>Klosneuvirinae</taxon>
        <taxon>Fadolivirus</taxon>
        <taxon>Fadolivirus algeromassiliense</taxon>
    </lineage>
</organism>
<proteinExistence type="predicted"/>
<evidence type="ECO:0000313" key="2">
    <source>
        <dbReference type="Proteomes" id="UP001162001"/>
    </source>
</evidence>
<accession>A0A7D3QUH7</accession>
<protein>
    <submittedName>
        <fullName evidence="1">Uncharacterized protein</fullName>
    </submittedName>
</protein>
<gene>
    <name evidence="1" type="ORF">Fadolivirus_1_687</name>
</gene>
<name>A0A7D3QUH7_9VIRU</name>
<dbReference type="EMBL" id="MT418680">
    <property type="protein sequence ID" value="QKF94145.1"/>
    <property type="molecule type" value="Genomic_DNA"/>
</dbReference>
<dbReference type="Proteomes" id="UP001162001">
    <property type="component" value="Segment"/>
</dbReference>
<reference evidence="1 2" key="1">
    <citation type="submission" date="2020-04" db="EMBL/GenBank/DDBJ databases">
        <title>Advantages and limits of metagenomic assembly and binning of a giant virus.</title>
        <authorList>
            <person name="Schulz F."/>
            <person name="Andreani J."/>
            <person name="Francis R."/>
            <person name="Boudjemaa H."/>
            <person name="Bou Khalil J.Y."/>
            <person name="Lee J."/>
            <person name="La Scola B."/>
            <person name="Woyke T."/>
        </authorList>
    </citation>
    <scope>NUCLEOTIDE SEQUENCE [LARGE SCALE GENOMIC DNA]</scope>
    <source>
        <strain evidence="1 2">FV1/VV64</strain>
    </source>
</reference>
<keyword evidence="2" id="KW-1185">Reference proteome</keyword>
<evidence type="ECO:0000313" key="1">
    <source>
        <dbReference type="EMBL" id="QKF94145.1"/>
    </source>
</evidence>
<sequence>MKILIICKTDPANINFVEDCKSREDIFIYFIKNYLIDNTINDIEFVMEKCFINIKLNPDYKTTLTKHKYVDHIIFINDIGFKNTNITFIRYLRNIASTSILSLCNNYKYYCGENTLISFNKNIKEDKLLYIKPPLNSDLYSERKQKDHIFILLQKADNLHEAYYNELIMILNKIKILVNNNKNFSFTLGLINKKVIDYIDTDMTLLQTKIFESYIDYVYEISRANMFFIYFPIIDIYSMYEIAMCNTLIISKIGFIEKPICNELKIMTYNTDFNWSDIFKQMSIYKQHDILLSNNYSWENFMEKLINYLGNTQINIKSINQSYNSNKLKFYLNIKDRRNPNILNINNNQQLASSTLNKNKSTNSEIKPNKKAKRILLQ</sequence>